<evidence type="ECO:0000313" key="2">
    <source>
        <dbReference type="Proteomes" id="UP000252107"/>
    </source>
</evidence>
<comment type="caution">
    <text evidence="1">The sequence shown here is derived from an EMBL/GenBank/DDBJ whole genome shotgun (WGS) entry which is preliminary data.</text>
</comment>
<keyword evidence="2" id="KW-1185">Reference proteome</keyword>
<dbReference type="EMBL" id="LXQD01000327">
    <property type="protein sequence ID" value="RCJ22237.1"/>
    <property type="molecule type" value="Genomic_DNA"/>
</dbReference>
<organism evidence="1 2">
    <name type="scientific">Nostoc minutum NIES-26</name>
    <dbReference type="NCBI Taxonomy" id="1844469"/>
    <lineage>
        <taxon>Bacteria</taxon>
        <taxon>Bacillati</taxon>
        <taxon>Cyanobacteriota</taxon>
        <taxon>Cyanophyceae</taxon>
        <taxon>Nostocales</taxon>
        <taxon>Nostocaceae</taxon>
        <taxon>Nostoc</taxon>
    </lineage>
</organism>
<name>A0A367QDH6_9NOSO</name>
<accession>A0A367QDH6</accession>
<reference evidence="1" key="1">
    <citation type="submission" date="2016-04" db="EMBL/GenBank/DDBJ databases">
        <authorList>
            <person name="Tabuchi Yagui T.R."/>
        </authorList>
    </citation>
    <scope>NUCLEOTIDE SEQUENCE [LARGE SCALE GENOMIC DNA]</scope>
    <source>
        <strain evidence="1">NIES-26</strain>
    </source>
</reference>
<gene>
    <name evidence="1" type="ORF">A6770_30080</name>
</gene>
<proteinExistence type="predicted"/>
<evidence type="ECO:0000313" key="1">
    <source>
        <dbReference type="EMBL" id="RCJ22237.1"/>
    </source>
</evidence>
<dbReference type="Proteomes" id="UP000252107">
    <property type="component" value="Unassembled WGS sequence"/>
</dbReference>
<sequence>MRVETQFLTPTEIGRELEKLTSKKMSGMQVNRILQEIKLQRKVANVWEPTILGRGLSIILPYTGKNNYSGFQVKWSTDVIGLIKYHIESDA</sequence>
<protein>
    <submittedName>
        <fullName evidence="1">Uncharacterized protein</fullName>
    </submittedName>
</protein>
<dbReference type="AlphaFoldDB" id="A0A367QDH6"/>